<dbReference type="NCBIfam" id="TIGR00012">
    <property type="entry name" value="L29"/>
    <property type="match status" value="1"/>
</dbReference>
<dbReference type="AlphaFoldDB" id="W3TWI6"/>
<comment type="similarity">
    <text evidence="1 5">Belongs to the universal ribosomal protein uL29 family.</text>
</comment>
<dbReference type="PANTHER" id="PTHR10916:SF0">
    <property type="entry name" value="LARGE RIBOSOMAL SUBUNIT PROTEIN UL29C"/>
    <property type="match status" value="1"/>
</dbReference>
<proteinExistence type="inferred from homology"/>
<dbReference type="RefSeq" id="WP_034449398.1">
    <property type="nucleotide sequence ID" value="NZ_KI911825.1"/>
</dbReference>
<dbReference type="PATRIC" id="fig|1402976.3.peg.940"/>
<keyword evidence="3 5" id="KW-0687">Ribonucleoprotein</keyword>
<name>W3TWI6_BARQI</name>
<dbReference type="Pfam" id="PF00831">
    <property type="entry name" value="Ribosomal_L29"/>
    <property type="match status" value="1"/>
</dbReference>
<dbReference type="GO" id="GO:0006412">
    <property type="term" value="P:translation"/>
    <property type="evidence" value="ECO:0007669"/>
    <property type="project" value="UniProtKB-UniRule"/>
</dbReference>
<dbReference type="InterPro" id="IPR001854">
    <property type="entry name" value="Ribosomal_uL29"/>
</dbReference>
<dbReference type="InterPro" id="IPR036049">
    <property type="entry name" value="Ribosomal_uL29_sf"/>
</dbReference>
<dbReference type="EMBL" id="AZZX01000009">
    <property type="protein sequence ID" value="ETS15810.1"/>
    <property type="molecule type" value="Genomic_DNA"/>
</dbReference>
<dbReference type="HOGENOM" id="CLU_158491_1_0_5"/>
<keyword evidence="2 5" id="KW-0689">Ribosomal protein</keyword>
<dbReference type="CDD" id="cd00427">
    <property type="entry name" value="Ribosomal_L29_HIP"/>
    <property type="match status" value="1"/>
</dbReference>
<sequence length="66" mass="7926">MRARELRAQTLDQMKDELAKLKKEQFNLRFQKATGQLEKAARVRQVRRDIARVKTFLRQKIKKSKV</sequence>
<evidence type="ECO:0000313" key="8">
    <source>
        <dbReference type="Proteomes" id="UP000018945"/>
    </source>
</evidence>
<feature type="coiled-coil region" evidence="6">
    <location>
        <begin position="4"/>
        <end position="31"/>
    </location>
</feature>
<gene>
    <name evidence="5" type="primary">rpmC</name>
    <name evidence="7" type="ORF">Q649_00756</name>
</gene>
<evidence type="ECO:0000313" key="7">
    <source>
        <dbReference type="EMBL" id="ETS15810.1"/>
    </source>
</evidence>
<dbReference type="InterPro" id="IPR050063">
    <property type="entry name" value="Ribosomal_protein_uL29"/>
</dbReference>
<dbReference type="PANTHER" id="PTHR10916">
    <property type="entry name" value="60S RIBOSOMAL PROTEIN L35/50S RIBOSOMAL PROTEIN L29"/>
    <property type="match status" value="1"/>
</dbReference>
<organism evidence="7 8">
    <name type="scientific">Bartonella quintana JK 73</name>
    <dbReference type="NCBI Taxonomy" id="1402976"/>
    <lineage>
        <taxon>Bacteria</taxon>
        <taxon>Pseudomonadati</taxon>
        <taxon>Pseudomonadota</taxon>
        <taxon>Alphaproteobacteria</taxon>
        <taxon>Hyphomicrobiales</taxon>
        <taxon>Bartonellaceae</taxon>
        <taxon>Bartonella</taxon>
    </lineage>
</organism>
<dbReference type="Gene3D" id="6.10.140.1970">
    <property type="match status" value="1"/>
</dbReference>
<dbReference type="GO" id="GO:0003735">
    <property type="term" value="F:structural constituent of ribosome"/>
    <property type="evidence" value="ECO:0007669"/>
    <property type="project" value="InterPro"/>
</dbReference>
<accession>W3TWI6</accession>
<comment type="caution">
    <text evidence="7">The sequence shown here is derived from an EMBL/GenBank/DDBJ whole genome shotgun (WGS) entry which is preliminary data.</text>
</comment>
<reference evidence="7 8" key="1">
    <citation type="submission" date="2013-12" db="EMBL/GenBank/DDBJ databases">
        <title>The Genome Sequence of Bartonella quintana JK 73.</title>
        <authorList>
            <consortium name="The Broad Institute Genomics Platform"/>
            <consortium name="The Broad Institute Genome Sequencing Center for Infectious Disease"/>
            <person name="Feldgarden M."/>
            <person name="Kirby J."/>
            <person name="Birtles R."/>
            <person name="Dasch G."/>
            <person name="Hendrix L."/>
            <person name="Koehler J."/>
            <person name="Kosoy M."/>
            <person name="Young S."/>
            <person name="Zeng Q."/>
            <person name="Gargeya S."/>
            <person name="Fitzgerald M."/>
            <person name="Abouelleil A."/>
            <person name="Alvarado L."/>
            <person name="Chapman S.B."/>
            <person name="Gainer-Dewar J."/>
            <person name="Goldberg J."/>
            <person name="Griggs A."/>
            <person name="Gujja S."/>
            <person name="Hansen M."/>
            <person name="Howarth C."/>
            <person name="Imamovic A."/>
            <person name="Ireland A."/>
            <person name="Larimer J."/>
            <person name="McCowan C."/>
            <person name="Murphy C."/>
            <person name="Pearson M."/>
            <person name="Poon T.W."/>
            <person name="Priest M."/>
            <person name="Roberts A."/>
            <person name="Saif S."/>
            <person name="Shea T."/>
            <person name="Sykes S."/>
            <person name="Wortman J."/>
            <person name="Nusbaum C."/>
            <person name="Birren B."/>
        </authorList>
    </citation>
    <scope>NUCLEOTIDE SEQUENCE [LARGE SCALE GENOMIC DNA]</scope>
    <source>
        <strain evidence="7 8">JK 73</strain>
    </source>
</reference>
<evidence type="ECO:0000256" key="1">
    <source>
        <dbReference type="ARBA" id="ARBA00009254"/>
    </source>
</evidence>
<dbReference type="Proteomes" id="UP000018945">
    <property type="component" value="Unassembled WGS sequence"/>
</dbReference>
<evidence type="ECO:0000256" key="4">
    <source>
        <dbReference type="ARBA" id="ARBA00035204"/>
    </source>
</evidence>
<evidence type="ECO:0000256" key="3">
    <source>
        <dbReference type="ARBA" id="ARBA00023274"/>
    </source>
</evidence>
<dbReference type="GO" id="GO:0022625">
    <property type="term" value="C:cytosolic large ribosomal subunit"/>
    <property type="evidence" value="ECO:0007669"/>
    <property type="project" value="TreeGrafter"/>
</dbReference>
<dbReference type="SUPFAM" id="SSF46561">
    <property type="entry name" value="Ribosomal protein L29 (L29p)"/>
    <property type="match status" value="1"/>
</dbReference>
<keyword evidence="6" id="KW-0175">Coiled coil</keyword>
<evidence type="ECO:0000256" key="5">
    <source>
        <dbReference type="HAMAP-Rule" id="MF_00374"/>
    </source>
</evidence>
<evidence type="ECO:0000256" key="6">
    <source>
        <dbReference type="SAM" id="Coils"/>
    </source>
</evidence>
<protein>
    <recommendedName>
        <fullName evidence="4 5">Large ribosomal subunit protein uL29</fullName>
    </recommendedName>
</protein>
<dbReference type="HAMAP" id="MF_00374">
    <property type="entry name" value="Ribosomal_uL29"/>
    <property type="match status" value="1"/>
</dbReference>
<evidence type="ECO:0000256" key="2">
    <source>
        <dbReference type="ARBA" id="ARBA00022980"/>
    </source>
</evidence>